<organism evidence="1">
    <name type="scientific">marine sediment metagenome</name>
    <dbReference type="NCBI Taxonomy" id="412755"/>
    <lineage>
        <taxon>unclassified sequences</taxon>
        <taxon>metagenomes</taxon>
        <taxon>ecological metagenomes</taxon>
    </lineage>
</organism>
<sequence length="102" mass="12349">MVFLQKRNRIWYVYWYQHKKLHGSSCGTTNKKLAELRRRKKEDELSSNKFQLELDREILLSDFETIALQYSNNNKSQRTHELEKIALKHFIKFVGNVQLHQI</sequence>
<proteinExistence type="predicted"/>
<dbReference type="EMBL" id="BARU01021302">
    <property type="protein sequence ID" value="GAH59086.1"/>
    <property type="molecule type" value="Genomic_DNA"/>
</dbReference>
<feature type="non-terminal residue" evidence="1">
    <location>
        <position position="102"/>
    </location>
</feature>
<gene>
    <name evidence="1" type="ORF">S03H2_34874</name>
</gene>
<comment type="caution">
    <text evidence="1">The sequence shown here is derived from an EMBL/GenBank/DDBJ whole genome shotgun (WGS) entry which is preliminary data.</text>
</comment>
<evidence type="ECO:0000313" key="1">
    <source>
        <dbReference type="EMBL" id="GAH59086.1"/>
    </source>
</evidence>
<evidence type="ECO:0008006" key="2">
    <source>
        <dbReference type="Google" id="ProtNLM"/>
    </source>
</evidence>
<dbReference type="AlphaFoldDB" id="X1GMG7"/>
<name>X1GMG7_9ZZZZ</name>
<accession>X1GMG7</accession>
<reference evidence="1" key="1">
    <citation type="journal article" date="2014" name="Front. Microbiol.">
        <title>High frequency of phylogenetically diverse reductive dehalogenase-homologous genes in deep subseafloor sedimentary metagenomes.</title>
        <authorList>
            <person name="Kawai M."/>
            <person name="Futagami T."/>
            <person name="Toyoda A."/>
            <person name="Takaki Y."/>
            <person name="Nishi S."/>
            <person name="Hori S."/>
            <person name="Arai W."/>
            <person name="Tsubouchi T."/>
            <person name="Morono Y."/>
            <person name="Uchiyama I."/>
            <person name="Ito T."/>
            <person name="Fujiyama A."/>
            <person name="Inagaki F."/>
            <person name="Takami H."/>
        </authorList>
    </citation>
    <scope>NUCLEOTIDE SEQUENCE</scope>
    <source>
        <strain evidence="1">Expedition CK06-06</strain>
    </source>
</reference>
<protein>
    <recommendedName>
        <fullName evidence="2">Core-binding (CB) domain-containing protein</fullName>
    </recommendedName>
</protein>